<accession>A0A8J5EQU7</accession>
<dbReference type="Proteomes" id="UP000734854">
    <property type="component" value="Unassembled WGS sequence"/>
</dbReference>
<keyword evidence="4" id="KW-1185">Reference proteome</keyword>
<dbReference type="CDD" id="cd09917">
    <property type="entry name" value="F-box_SF"/>
    <property type="match status" value="1"/>
</dbReference>
<organism evidence="3 4">
    <name type="scientific">Zingiber officinale</name>
    <name type="common">Ginger</name>
    <name type="synonym">Amomum zingiber</name>
    <dbReference type="NCBI Taxonomy" id="94328"/>
    <lineage>
        <taxon>Eukaryota</taxon>
        <taxon>Viridiplantae</taxon>
        <taxon>Streptophyta</taxon>
        <taxon>Embryophyta</taxon>
        <taxon>Tracheophyta</taxon>
        <taxon>Spermatophyta</taxon>
        <taxon>Magnoliopsida</taxon>
        <taxon>Liliopsida</taxon>
        <taxon>Zingiberales</taxon>
        <taxon>Zingiberaceae</taxon>
        <taxon>Zingiber</taxon>
    </lineage>
</organism>
<dbReference type="AlphaFoldDB" id="A0A8J5EQU7"/>
<dbReference type="EMBL" id="JACMSC010000019">
    <property type="protein sequence ID" value="KAG6473207.1"/>
    <property type="molecule type" value="Genomic_DNA"/>
</dbReference>
<protein>
    <recommendedName>
        <fullName evidence="2">F-box domain-containing protein</fullName>
    </recommendedName>
</protein>
<evidence type="ECO:0000259" key="2">
    <source>
        <dbReference type="PROSITE" id="PS50181"/>
    </source>
</evidence>
<dbReference type="Pfam" id="PF00646">
    <property type="entry name" value="F-box"/>
    <property type="match status" value="1"/>
</dbReference>
<proteinExistence type="predicted"/>
<dbReference type="PANTHER" id="PTHR34049">
    <property type="entry name" value="F-BOX PROTEIN SKIP27"/>
    <property type="match status" value="1"/>
</dbReference>
<feature type="region of interest" description="Disordered" evidence="1">
    <location>
        <begin position="1"/>
        <end position="25"/>
    </location>
</feature>
<comment type="caution">
    <text evidence="3">The sequence shown here is derived from an EMBL/GenBank/DDBJ whole genome shotgun (WGS) entry which is preliminary data.</text>
</comment>
<feature type="domain" description="F-box" evidence="2">
    <location>
        <begin position="89"/>
        <end position="132"/>
    </location>
</feature>
<dbReference type="PROSITE" id="PS51257">
    <property type="entry name" value="PROKAR_LIPOPROTEIN"/>
    <property type="match status" value="1"/>
</dbReference>
<dbReference type="InterPro" id="IPR001810">
    <property type="entry name" value="F-box_dom"/>
</dbReference>
<reference evidence="3 4" key="1">
    <citation type="submission" date="2020-08" db="EMBL/GenBank/DDBJ databases">
        <title>Plant Genome Project.</title>
        <authorList>
            <person name="Zhang R.-G."/>
        </authorList>
    </citation>
    <scope>NUCLEOTIDE SEQUENCE [LARGE SCALE GENOMIC DNA]</scope>
    <source>
        <tissue evidence="3">Rhizome</tissue>
    </source>
</reference>
<gene>
    <name evidence="3" type="ORF">ZIOFF_067120</name>
</gene>
<name>A0A8J5EQU7_ZINOF</name>
<evidence type="ECO:0000313" key="3">
    <source>
        <dbReference type="EMBL" id="KAG6473207.1"/>
    </source>
</evidence>
<evidence type="ECO:0000256" key="1">
    <source>
        <dbReference type="SAM" id="MobiDB-lite"/>
    </source>
</evidence>
<dbReference type="OrthoDB" id="786450at2759"/>
<evidence type="ECO:0000313" key="4">
    <source>
        <dbReference type="Proteomes" id="UP000734854"/>
    </source>
</evidence>
<dbReference type="PROSITE" id="PS50181">
    <property type="entry name" value="FBOX"/>
    <property type="match status" value="1"/>
</dbReference>
<sequence length="188" mass="20391">MGIKTKMAVRDTQGEESVPSSSSSSIACPNYFGSAEESIPAGVKLVRSTSSLGRKRVGLSKSVHLANLSSPCGSSSSKKLRTMSTMEQSIHLETLPQDVLVRILSKVDHGDLMQLLFVSKTVNKATSIAKEMHFALRTPISKPVFKDDVDGSEEAPNAPMQHRVARSRLYAINRSSIVVVLFPSCEDE</sequence>
<dbReference type="PANTHER" id="PTHR34049:SF1">
    <property type="entry name" value="F-BOX PROTEIN SKIP27"/>
    <property type="match status" value="1"/>
</dbReference>
<dbReference type="InterPro" id="IPR045286">
    <property type="entry name" value="FBS1-like"/>
</dbReference>